<sequence>MMVRKRIVKITHLTSNALALINSYASTQILH</sequence>
<name>A0A7J8YA00_GOSAI</name>
<comment type="caution">
    <text evidence="1">The sequence shown here is derived from an EMBL/GenBank/DDBJ whole genome shotgun (WGS) entry which is preliminary data.</text>
</comment>
<accession>A0A7J8YA00</accession>
<dbReference type="AlphaFoldDB" id="A0A7J8YA00"/>
<organism evidence="1 2">
    <name type="scientific">Gossypium aridum</name>
    <name type="common">American cotton</name>
    <name type="synonym">Erioxylum aridum</name>
    <dbReference type="NCBI Taxonomy" id="34290"/>
    <lineage>
        <taxon>Eukaryota</taxon>
        <taxon>Viridiplantae</taxon>
        <taxon>Streptophyta</taxon>
        <taxon>Embryophyta</taxon>
        <taxon>Tracheophyta</taxon>
        <taxon>Spermatophyta</taxon>
        <taxon>Magnoliopsida</taxon>
        <taxon>eudicotyledons</taxon>
        <taxon>Gunneridae</taxon>
        <taxon>Pentapetalae</taxon>
        <taxon>rosids</taxon>
        <taxon>malvids</taxon>
        <taxon>Malvales</taxon>
        <taxon>Malvaceae</taxon>
        <taxon>Malvoideae</taxon>
        <taxon>Gossypium</taxon>
    </lineage>
</organism>
<protein>
    <submittedName>
        <fullName evidence="1">Uncharacterized protein</fullName>
    </submittedName>
</protein>
<evidence type="ECO:0000313" key="1">
    <source>
        <dbReference type="EMBL" id="MBA0696411.1"/>
    </source>
</evidence>
<dbReference type="Proteomes" id="UP000593577">
    <property type="component" value="Unassembled WGS sequence"/>
</dbReference>
<proteinExistence type="predicted"/>
<dbReference type="EMBL" id="JABFAA010000011">
    <property type="protein sequence ID" value="MBA0696411.1"/>
    <property type="molecule type" value="Genomic_DNA"/>
</dbReference>
<gene>
    <name evidence="1" type="ORF">Goari_002965</name>
</gene>
<reference evidence="1 2" key="1">
    <citation type="journal article" date="2019" name="Genome Biol. Evol.">
        <title>Insights into the evolution of the New World diploid cottons (Gossypium, subgenus Houzingenia) based on genome sequencing.</title>
        <authorList>
            <person name="Grover C.E."/>
            <person name="Arick M.A. 2nd"/>
            <person name="Thrash A."/>
            <person name="Conover J.L."/>
            <person name="Sanders W.S."/>
            <person name="Peterson D.G."/>
            <person name="Frelichowski J.E."/>
            <person name="Scheffler J.A."/>
            <person name="Scheffler B.E."/>
            <person name="Wendel J.F."/>
        </authorList>
    </citation>
    <scope>NUCLEOTIDE SEQUENCE [LARGE SCALE GENOMIC DNA]</scope>
    <source>
        <strain evidence="1">185</strain>
        <tissue evidence="1">Leaf</tissue>
    </source>
</reference>
<keyword evidence="2" id="KW-1185">Reference proteome</keyword>
<evidence type="ECO:0000313" key="2">
    <source>
        <dbReference type="Proteomes" id="UP000593577"/>
    </source>
</evidence>